<evidence type="ECO:0000313" key="2">
    <source>
        <dbReference type="EMBL" id="VCW96702.1"/>
    </source>
</evidence>
<evidence type="ECO:0000313" key="3">
    <source>
        <dbReference type="Proteomes" id="UP000269945"/>
    </source>
</evidence>
<evidence type="ECO:0000256" key="1">
    <source>
        <dbReference type="SAM" id="MobiDB-lite"/>
    </source>
</evidence>
<sequence length="138" mass="14870">MPCWGPWASGRAPGLSRGRGVLASDARSKWVRWQARITAVAARFSLPFDRGLSPAFPSGSEWQAQCTAGAFYTALPRLLPGFLLPSFPVPAQPVPPSVRSPSPRHSHTSVSQISKHTWPLGLRYPGADPPESSLGDQN</sequence>
<reference evidence="2 3" key="1">
    <citation type="submission" date="2018-10" db="EMBL/GenBank/DDBJ databases">
        <authorList>
            <person name="Ekblom R."/>
            <person name="Jareborg N."/>
        </authorList>
    </citation>
    <scope>NUCLEOTIDE SEQUENCE [LARGE SCALE GENOMIC DNA]</scope>
    <source>
        <tissue evidence="2">Muscle</tissue>
    </source>
</reference>
<protein>
    <submittedName>
        <fullName evidence="2">Uncharacterized protein</fullName>
    </submittedName>
</protein>
<keyword evidence="3" id="KW-1185">Reference proteome</keyword>
<name>A0A9X9LUK2_GULGU</name>
<feature type="region of interest" description="Disordered" evidence="1">
    <location>
        <begin position="93"/>
        <end position="138"/>
    </location>
</feature>
<dbReference type="EMBL" id="CYRY02019072">
    <property type="protein sequence ID" value="VCW96702.1"/>
    <property type="molecule type" value="Genomic_DNA"/>
</dbReference>
<dbReference type="Proteomes" id="UP000269945">
    <property type="component" value="Unassembled WGS sequence"/>
</dbReference>
<comment type="caution">
    <text evidence="2">The sequence shown here is derived from an EMBL/GenBank/DDBJ whole genome shotgun (WGS) entry which is preliminary data.</text>
</comment>
<gene>
    <name evidence="2" type="ORF">BN2614_LOCUS1</name>
</gene>
<proteinExistence type="predicted"/>
<accession>A0A9X9LUK2</accession>
<organism evidence="2 3">
    <name type="scientific">Gulo gulo</name>
    <name type="common">Wolverine</name>
    <name type="synonym">Gluton</name>
    <dbReference type="NCBI Taxonomy" id="48420"/>
    <lineage>
        <taxon>Eukaryota</taxon>
        <taxon>Metazoa</taxon>
        <taxon>Chordata</taxon>
        <taxon>Craniata</taxon>
        <taxon>Vertebrata</taxon>
        <taxon>Euteleostomi</taxon>
        <taxon>Mammalia</taxon>
        <taxon>Eutheria</taxon>
        <taxon>Laurasiatheria</taxon>
        <taxon>Carnivora</taxon>
        <taxon>Caniformia</taxon>
        <taxon>Musteloidea</taxon>
        <taxon>Mustelidae</taxon>
        <taxon>Guloninae</taxon>
        <taxon>Gulo</taxon>
    </lineage>
</organism>
<dbReference type="AlphaFoldDB" id="A0A9X9LUK2"/>